<reference evidence="3 4" key="1">
    <citation type="journal article" date="2013" name="Genome Announc.">
        <title>Genome Sequence of the Pyrene- and Fluoranthene-Degrading Bacterium Cycloclasticus sp. Strain PY97M.</title>
        <authorList>
            <person name="Cui Z."/>
            <person name="Xu G."/>
            <person name="Li Q."/>
            <person name="Gao W."/>
            <person name="Zheng L."/>
        </authorList>
    </citation>
    <scope>NUCLEOTIDE SEQUENCE [LARGE SCALE GENOMIC DNA]</scope>
    <source>
        <strain evidence="3 4">PY97M</strain>
    </source>
</reference>
<dbReference type="PANTHER" id="PTHR43767:SF1">
    <property type="entry name" value="NONRIBOSOMAL PEPTIDE SYNTHASE PES1 (EUROFUNG)-RELATED"/>
    <property type="match status" value="1"/>
</dbReference>
<sequence length="524" mass="58510">MTTLVRDYLVRAAKAMPKRIAFYEGERSIDWATLNERACRFAKALQTKNIGKGDVVAILSHEHIEVYEAFHACLKLGAPRVGVNWRYSPKEMLYVIHNSKAKVVLVQANCVPLMGDVAEQLISEGVLLIGYGGDHNLPYDYQELLAKSDGKVDLPVLENDDLAAISYTSGTTGSPKGVLLSQHALKDAMINTVLNMGLTPDDVWYAPTSSAWITFVLITMNTVNGMTSVLPEGDFNVDQYFEHINKRKVTVTIMVPLMMRRMIQIMEETDIKIPSVRLITYGSSPTTPQLIRKAAETFNCDLMQMYGVTETTGGWICFMRPEDTERGLNGEDHLLRSCGRPALHFDIEIRDDNGVALEPNTSGEIWLKSDTLMSGYLDLEEQTKEVLNKGWLRTNDLGYLDDEGFLYLTDRKNNLIITGSANVFPSMVENVLDEHPNVAEVGVIGVPHPEWDEAVVALIIAKDKAAFDCDEMVAFSKARMAKFEVPKHIVLVDELPKGLTGKMLKKDMQAMFKDGRLSVPWDLA</sequence>
<name>A0AB33YZG2_9GAMM</name>
<dbReference type="InterPro" id="IPR025110">
    <property type="entry name" value="AMP-bd_C"/>
</dbReference>
<dbReference type="SUPFAM" id="SSF56801">
    <property type="entry name" value="Acetyl-CoA synthetase-like"/>
    <property type="match status" value="1"/>
</dbReference>
<dbReference type="Pfam" id="PF13193">
    <property type="entry name" value="AMP-binding_C"/>
    <property type="match status" value="1"/>
</dbReference>
<dbReference type="Pfam" id="PF00501">
    <property type="entry name" value="AMP-binding"/>
    <property type="match status" value="1"/>
</dbReference>
<evidence type="ECO:0000259" key="2">
    <source>
        <dbReference type="Pfam" id="PF13193"/>
    </source>
</evidence>
<evidence type="ECO:0000313" key="4">
    <source>
        <dbReference type="Proteomes" id="UP000015462"/>
    </source>
</evidence>
<dbReference type="EMBL" id="ASHL01000009">
    <property type="protein sequence ID" value="EPD12510.1"/>
    <property type="molecule type" value="Genomic_DNA"/>
</dbReference>
<dbReference type="InterPro" id="IPR020845">
    <property type="entry name" value="AMP-binding_CS"/>
</dbReference>
<dbReference type="InterPro" id="IPR045851">
    <property type="entry name" value="AMP-bd_C_sf"/>
</dbReference>
<dbReference type="Gene3D" id="3.40.50.12780">
    <property type="entry name" value="N-terminal domain of ligase-like"/>
    <property type="match status" value="1"/>
</dbReference>
<dbReference type="GO" id="GO:0016878">
    <property type="term" value="F:acid-thiol ligase activity"/>
    <property type="evidence" value="ECO:0007669"/>
    <property type="project" value="UniProtKB-ARBA"/>
</dbReference>
<dbReference type="InterPro" id="IPR050237">
    <property type="entry name" value="ATP-dep_AMP-bd_enzyme"/>
</dbReference>
<gene>
    <name evidence="3" type="ORF">L196_09439</name>
</gene>
<dbReference type="AlphaFoldDB" id="A0AB33YZG2"/>
<proteinExistence type="predicted"/>
<dbReference type="Gene3D" id="3.30.300.30">
    <property type="match status" value="1"/>
</dbReference>
<dbReference type="Proteomes" id="UP000015462">
    <property type="component" value="Unassembled WGS sequence"/>
</dbReference>
<feature type="domain" description="AMP-binding enzyme C-terminal" evidence="2">
    <location>
        <begin position="428"/>
        <end position="502"/>
    </location>
</feature>
<comment type="caution">
    <text evidence="3">The sequence shown here is derived from an EMBL/GenBank/DDBJ whole genome shotgun (WGS) entry which is preliminary data.</text>
</comment>
<dbReference type="InterPro" id="IPR000873">
    <property type="entry name" value="AMP-dep_synth/lig_dom"/>
</dbReference>
<evidence type="ECO:0000259" key="1">
    <source>
        <dbReference type="Pfam" id="PF00501"/>
    </source>
</evidence>
<keyword evidence="3" id="KW-0436">Ligase</keyword>
<keyword evidence="4" id="KW-1185">Reference proteome</keyword>
<feature type="domain" description="AMP-dependent synthetase/ligase" evidence="1">
    <location>
        <begin position="11"/>
        <end position="377"/>
    </location>
</feature>
<dbReference type="PROSITE" id="PS00455">
    <property type="entry name" value="AMP_BINDING"/>
    <property type="match status" value="1"/>
</dbReference>
<dbReference type="PANTHER" id="PTHR43767">
    <property type="entry name" value="LONG-CHAIN-FATTY-ACID--COA LIGASE"/>
    <property type="match status" value="1"/>
</dbReference>
<evidence type="ECO:0000313" key="3">
    <source>
        <dbReference type="EMBL" id="EPD12510.1"/>
    </source>
</evidence>
<dbReference type="RefSeq" id="WP_016390788.1">
    <property type="nucleotide sequence ID" value="NZ_KE646810.1"/>
</dbReference>
<dbReference type="InterPro" id="IPR042099">
    <property type="entry name" value="ANL_N_sf"/>
</dbReference>
<organism evidence="3 4">
    <name type="scientific">Cycloclasticus pugetii</name>
    <dbReference type="NCBI Taxonomy" id="34068"/>
    <lineage>
        <taxon>Bacteria</taxon>
        <taxon>Pseudomonadati</taxon>
        <taxon>Pseudomonadota</taxon>
        <taxon>Gammaproteobacteria</taxon>
        <taxon>Thiotrichales</taxon>
        <taxon>Piscirickettsiaceae</taxon>
        <taxon>Cycloclasticus</taxon>
    </lineage>
</organism>
<accession>A0AB33YZG2</accession>
<protein>
    <submittedName>
        <fullName evidence="3">Ibuprofen CoA ligase</fullName>
    </submittedName>
</protein>